<sequence length="79" mass="9477">MEQTEQEKRFDNELEKAEQDVFDMLMSVILFLDTNGMPMDSVKECIRVKVKEAFDRYPSLKETYDVDHKGKRWNWIGDK</sequence>
<evidence type="ECO:0000313" key="1">
    <source>
        <dbReference type="EMBL" id="SVA54213.1"/>
    </source>
</evidence>
<accession>A0A381WQM1</accession>
<reference evidence="1" key="1">
    <citation type="submission" date="2018-05" db="EMBL/GenBank/DDBJ databases">
        <authorList>
            <person name="Lanie J.A."/>
            <person name="Ng W.-L."/>
            <person name="Kazmierczak K.M."/>
            <person name="Andrzejewski T.M."/>
            <person name="Davidsen T.M."/>
            <person name="Wayne K.J."/>
            <person name="Tettelin H."/>
            <person name="Glass J.I."/>
            <person name="Rusch D."/>
            <person name="Podicherti R."/>
            <person name="Tsui H.-C.T."/>
            <person name="Winkler M.E."/>
        </authorList>
    </citation>
    <scope>NUCLEOTIDE SEQUENCE</scope>
</reference>
<proteinExistence type="predicted"/>
<name>A0A381WQM1_9ZZZZ</name>
<dbReference type="AlphaFoldDB" id="A0A381WQM1"/>
<organism evidence="1">
    <name type="scientific">marine metagenome</name>
    <dbReference type="NCBI Taxonomy" id="408172"/>
    <lineage>
        <taxon>unclassified sequences</taxon>
        <taxon>metagenomes</taxon>
        <taxon>ecological metagenomes</taxon>
    </lineage>
</organism>
<protein>
    <submittedName>
        <fullName evidence="1">Uncharacterized protein</fullName>
    </submittedName>
</protein>
<dbReference type="EMBL" id="UINC01012411">
    <property type="protein sequence ID" value="SVA54213.1"/>
    <property type="molecule type" value="Genomic_DNA"/>
</dbReference>
<gene>
    <name evidence="1" type="ORF">METZ01_LOCUS107067</name>
</gene>